<dbReference type="GO" id="GO:0005525">
    <property type="term" value="F:GTP binding"/>
    <property type="evidence" value="ECO:0007669"/>
    <property type="project" value="TreeGrafter"/>
</dbReference>
<comment type="caution">
    <text evidence="3">The sequence shown here is derived from an EMBL/GenBank/DDBJ whole genome shotgun (WGS) entry which is preliminary data.</text>
</comment>
<dbReference type="AlphaFoldDB" id="A0A565CGT6"/>
<dbReference type="GO" id="GO:0034511">
    <property type="term" value="F:U3 snoRNA binding"/>
    <property type="evidence" value="ECO:0007669"/>
    <property type="project" value="TreeGrafter"/>
</dbReference>
<dbReference type="GO" id="GO:0030686">
    <property type="term" value="C:90S preribosome"/>
    <property type="evidence" value="ECO:0007669"/>
    <property type="project" value="TreeGrafter"/>
</dbReference>
<dbReference type="GO" id="GO:0000462">
    <property type="term" value="P:maturation of SSU-rRNA from tricistronic rRNA transcript (SSU-rRNA, 5.8S rRNA, LSU-rRNA)"/>
    <property type="evidence" value="ECO:0007669"/>
    <property type="project" value="TreeGrafter"/>
</dbReference>
<feature type="compositionally biased region" description="Basic and acidic residues" evidence="1">
    <location>
        <begin position="25"/>
        <end position="34"/>
    </location>
</feature>
<reference evidence="3" key="1">
    <citation type="submission" date="2019-07" db="EMBL/GenBank/DDBJ databases">
        <authorList>
            <person name="Dittberner H."/>
        </authorList>
    </citation>
    <scope>NUCLEOTIDE SEQUENCE [LARGE SCALE GENOMIC DNA]</scope>
</reference>
<dbReference type="InterPro" id="IPR007034">
    <property type="entry name" value="BMS1_TSR1_C"/>
</dbReference>
<dbReference type="GO" id="GO:0003924">
    <property type="term" value="F:GTPase activity"/>
    <property type="evidence" value="ECO:0007669"/>
    <property type="project" value="TreeGrafter"/>
</dbReference>
<dbReference type="GO" id="GO:0000479">
    <property type="term" value="P:endonucleolytic cleavage of tricistronic rRNA transcript (SSU-rRNA, 5.8S rRNA, LSU-rRNA)"/>
    <property type="evidence" value="ECO:0007669"/>
    <property type="project" value="TreeGrafter"/>
</dbReference>
<name>A0A565CGT6_9BRAS</name>
<proteinExistence type="predicted"/>
<organism evidence="3 4">
    <name type="scientific">Arabis nemorensis</name>
    <dbReference type="NCBI Taxonomy" id="586526"/>
    <lineage>
        <taxon>Eukaryota</taxon>
        <taxon>Viridiplantae</taxon>
        <taxon>Streptophyta</taxon>
        <taxon>Embryophyta</taxon>
        <taxon>Tracheophyta</taxon>
        <taxon>Spermatophyta</taxon>
        <taxon>Magnoliopsida</taxon>
        <taxon>eudicotyledons</taxon>
        <taxon>Gunneridae</taxon>
        <taxon>Pentapetalae</taxon>
        <taxon>rosids</taxon>
        <taxon>malvids</taxon>
        <taxon>Brassicales</taxon>
        <taxon>Brassicaceae</taxon>
        <taxon>Arabideae</taxon>
        <taxon>Arabis</taxon>
    </lineage>
</organism>
<dbReference type="PANTHER" id="PTHR12858:SF2">
    <property type="entry name" value="RIBOSOME BIOGENESIS PROTEIN BMS1 HOMOLOG"/>
    <property type="match status" value="1"/>
</dbReference>
<dbReference type="Proteomes" id="UP000489600">
    <property type="component" value="Unassembled WGS sequence"/>
</dbReference>
<evidence type="ECO:0000256" key="1">
    <source>
        <dbReference type="SAM" id="MobiDB-lite"/>
    </source>
</evidence>
<protein>
    <recommendedName>
        <fullName evidence="2">Ribosome biogenesis protein BMS1/TSR1 C-terminal domain-containing protein</fullName>
    </recommendedName>
</protein>
<dbReference type="Pfam" id="PF04950">
    <property type="entry name" value="RIBIOP_C"/>
    <property type="match status" value="1"/>
</dbReference>
<keyword evidence="4" id="KW-1185">Reference proteome</keyword>
<evidence type="ECO:0000313" key="4">
    <source>
        <dbReference type="Proteomes" id="UP000489600"/>
    </source>
</evidence>
<sequence>MDSGQDEDSQLVERGIKKLALRAKFDAESNKSESEEYDNANSPRNSQAKEVGYIEKLKEETEIRRQMNMVALNELDEDTRVEIEGYRTGTYLRLEIQNVPYEMVKFLDPCHPILVGGIGFGEDNAGYMQARLKKHRWHNKVLKTRDPITVSIGWRRYETVPVYAIEDGNERHRMLKYTPQHMHCLAMFWGPLVPPNTGFVAFQNLSNNQAGFRIIATSVVVESHHEVRITKKIKLVGYPCKIMKKIAFIKDMFTSELEIARFEGSSVQTVSGIRGEVKKAAKVQGDVPLKIKSE</sequence>
<evidence type="ECO:0000259" key="2">
    <source>
        <dbReference type="SMART" id="SM01362"/>
    </source>
</evidence>
<evidence type="ECO:0000313" key="3">
    <source>
        <dbReference type="EMBL" id="VVB12711.1"/>
    </source>
</evidence>
<accession>A0A565CGT6</accession>
<dbReference type="SMART" id="SM01362">
    <property type="entry name" value="DUF663"/>
    <property type="match status" value="1"/>
</dbReference>
<dbReference type="InterPro" id="IPR039761">
    <property type="entry name" value="Bms1/Tsr1"/>
</dbReference>
<dbReference type="OrthoDB" id="1722444at2759"/>
<gene>
    <name evidence="3" type="ORF">ANE_LOCUS23155</name>
</gene>
<dbReference type="EMBL" id="CABITT030000007">
    <property type="protein sequence ID" value="VVB12711.1"/>
    <property type="molecule type" value="Genomic_DNA"/>
</dbReference>
<feature type="compositionally biased region" description="Polar residues" evidence="1">
    <location>
        <begin position="39"/>
        <end position="48"/>
    </location>
</feature>
<dbReference type="PANTHER" id="PTHR12858">
    <property type="entry name" value="RIBOSOME BIOGENESIS PROTEIN"/>
    <property type="match status" value="1"/>
</dbReference>
<feature type="domain" description="Ribosome biogenesis protein BMS1/TSR1 C-terminal" evidence="2">
    <location>
        <begin position="2"/>
        <end position="283"/>
    </location>
</feature>
<feature type="region of interest" description="Disordered" evidence="1">
    <location>
        <begin position="25"/>
        <end position="49"/>
    </location>
</feature>